<name>A0ACC2XTG0_9TREE</name>
<comment type="caution">
    <text evidence="1">The sequence shown here is derived from an EMBL/GenBank/DDBJ whole genome shotgun (WGS) entry which is preliminary data.</text>
</comment>
<sequence>MTSTPPVDPSAQAYLLLTLNDVQVVQVYEHQEFQLGKGELVQVISIVVVSLFSVGCQQANPFADTSDPTKDLWLVLKVGTFELPLLPTHKISKQTTTNGSIVFTIPSPQSPSGPILELRLATIASPEDEEDYETFEVLLKQYGCLPLSQVSREIKGSAAIVSPSSSDLVGMASAPSTAMASSQRTPPPVPAKNGLSSGSTPGTASPRSRTEAREGGRFVLVDEDTGQVIGELDNRIDVEVANGVNAARPGMAAGDGKSAEPVVVDFGELEQGWAQKVTVQSLDEKDLDDWMLKGAHYISKGLLMLGSTASKSMTGAAELYIRNTKPRAEPVKFSPVTKQGIRQVHNVSAKGVKVTKKTMDTLNNAVGRVVEAAADKGYGGYDKAQTIWKSNYTSPDSSRRPSVATEGYQQPPPYAEKPTALQVDTKTLGGIPQAQQPATAPALPPRPDYAASQTQQPQQPQSAQGSQRPFWNRVFLAAEVIGTSLEATTQTLISSGTNAAAEAAGHKYGAEAAEATRILGGSVRNVALVYVDVRGVGRKTLFKSTAKGFKGVVKTRLTNGKEVTITGQDENGNLKIADGEHAAQDVTVGIAGVGLDEKASVPGYSVAPTNAGVQGGTVVDAKKMKKMQ</sequence>
<protein>
    <submittedName>
        <fullName evidence="1">Uncharacterized protein</fullName>
    </submittedName>
</protein>
<organism evidence="1 2">
    <name type="scientific">Naganishia onofrii</name>
    <dbReference type="NCBI Taxonomy" id="1851511"/>
    <lineage>
        <taxon>Eukaryota</taxon>
        <taxon>Fungi</taxon>
        <taxon>Dikarya</taxon>
        <taxon>Basidiomycota</taxon>
        <taxon>Agaricomycotina</taxon>
        <taxon>Tremellomycetes</taxon>
        <taxon>Filobasidiales</taxon>
        <taxon>Filobasidiaceae</taxon>
        <taxon>Naganishia</taxon>
    </lineage>
</organism>
<reference evidence="1" key="1">
    <citation type="submission" date="2023-04" db="EMBL/GenBank/DDBJ databases">
        <title>Draft Genome sequencing of Naganishia species isolated from polar environments using Oxford Nanopore Technology.</title>
        <authorList>
            <person name="Leo P."/>
            <person name="Venkateswaran K."/>
        </authorList>
    </citation>
    <scope>NUCLEOTIDE SEQUENCE</scope>
    <source>
        <strain evidence="1">DBVPG 5303</strain>
    </source>
</reference>
<proteinExistence type="predicted"/>
<accession>A0ACC2XTG0</accession>
<evidence type="ECO:0000313" key="2">
    <source>
        <dbReference type="Proteomes" id="UP001234202"/>
    </source>
</evidence>
<evidence type="ECO:0000313" key="1">
    <source>
        <dbReference type="EMBL" id="KAJ9126645.1"/>
    </source>
</evidence>
<dbReference type="EMBL" id="JASBWV010000004">
    <property type="protein sequence ID" value="KAJ9126645.1"/>
    <property type="molecule type" value="Genomic_DNA"/>
</dbReference>
<dbReference type="Proteomes" id="UP001234202">
    <property type="component" value="Unassembled WGS sequence"/>
</dbReference>
<keyword evidence="2" id="KW-1185">Reference proteome</keyword>
<gene>
    <name evidence="1" type="ORF">QFC24_001674</name>
</gene>